<evidence type="ECO:0000313" key="1">
    <source>
        <dbReference type="EMBL" id="ORZ37879.1"/>
    </source>
</evidence>
<sequence>MGQQALRQGQGCAGSVRLRRRAPAWCLDCQGQGHLGRQLPCSFFLARPLALRDQAGRRGCGGSRRACLKWA</sequence>
<keyword evidence="2" id="KW-1185">Reference proteome</keyword>
<protein>
    <submittedName>
        <fullName evidence="1">Uncharacterized protein</fullName>
    </submittedName>
</protein>
<dbReference type="Proteomes" id="UP000193411">
    <property type="component" value="Unassembled WGS sequence"/>
</dbReference>
<name>A0A1Y2HTL8_9FUNG</name>
<evidence type="ECO:0000313" key="2">
    <source>
        <dbReference type="Proteomes" id="UP000193411"/>
    </source>
</evidence>
<proteinExistence type="predicted"/>
<gene>
    <name evidence="1" type="ORF">BCR44DRAFT_1430119</name>
</gene>
<accession>A0A1Y2HTL8</accession>
<comment type="caution">
    <text evidence="1">The sequence shown here is derived from an EMBL/GenBank/DDBJ whole genome shotgun (WGS) entry which is preliminary data.</text>
</comment>
<organism evidence="1 2">
    <name type="scientific">Catenaria anguillulae PL171</name>
    <dbReference type="NCBI Taxonomy" id="765915"/>
    <lineage>
        <taxon>Eukaryota</taxon>
        <taxon>Fungi</taxon>
        <taxon>Fungi incertae sedis</taxon>
        <taxon>Blastocladiomycota</taxon>
        <taxon>Blastocladiomycetes</taxon>
        <taxon>Blastocladiales</taxon>
        <taxon>Catenariaceae</taxon>
        <taxon>Catenaria</taxon>
    </lineage>
</organism>
<dbReference type="EMBL" id="MCFL01000011">
    <property type="protein sequence ID" value="ORZ37879.1"/>
    <property type="molecule type" value="Genomic_DNA"/>
</dbReference>
<dbReference type="AlphaFoldDB" id="A0A1Y2HTL8"/>
<reference evidence="1 2" key="1">
    <citation type="submission" date="2016-07" db="EMBL/GenBank/DDBJ databases">
        <title>Pervasive Adenine N6-methylation of Active Genes in Fungi.</title>
        <authorList>
            <consortium name="DOE Joint Genome Institute"/>
            <person name="Mondo S.J."/>
            <person name="Dannebaum R.O."/>
            <person name="Kuo R.C."/>
            <person name="Labutti K."/>
            <person name="Haridas S."/>
            <person name="Kuo A."/>
            <person name="Salamov A."/>
            <person name="Ahrendt S.R."/>
            <person name="Lipzen A."/>
            <person name="Sullivan W."/>
            <person name="Andreopoulos W.B."/>
            <person name="Clum A."/>
            <person name="Lindquist E."/>
            <person name="Daum C."/>
            <person name="Ramamoorthy G.K."/>
            <person name="Gryganskyi A."/>
            <person name="Culley D."/>
            <person name="Magnuson J.K."/>
            <person name="James T.Y."/>
            <person name="O'Malley M.A."/>
            <person name="Stajich J.E."/>
            <person name="Spatafora J.W."/>
            <person name="Visel A."/>
            <person name="Grigoriev I.V."/>
        </authorList>
    </citation>
    <scope>NUCLEOTIDE SEQUENCE [LARGE SCALE GENOMIC DNA]</scope>
    <source>
        <strain evidence="1 2">PL171</strain>
    </source>
</reference>